<feature type="transmembrane region" description="Helical" evidence="1">
    <location>
        <begin position="12"/>
        <end position="30"/>
    </location>
</feature>
<name>A0A840PK62_URETH</name>
<evidence type="ECO:0008006" key="4">
    <source>
        <dbReference type="Google" id="ProtNLM"/>
    </source>
</evidence>
<accession>A0A840PK62</accession>
<comment type="caution">
    <text evidence="2">The sequence shown here is derived from an EMBL/GenBank/DDBJ whole genome shotgun (WGS) entry which is preliminary data.</text>
</comment>
<reference evidence="2 3" key="1">
    <citation type="submission" date="2020-08" db="EMBL/GenBank/DDBJ databases">
        <title>Genomic Encyclopedia of Type Strains, Phase IV (KMG-IV): sequencing the most valuable type-strain genomes for metagenomic binning, comparative biology and taxonomic classification.</title>
        <authorList>
            <person name="Goeker M."/>
        </authorList>
    </citation>
    <scope>NUCLEOTIDE SEQUENCE [LARGE SCALE GENOMIC DNA]</scope>
    <source>
        <strain evidence="2 3">DSM 10633</strain>
    </source>
</reference>
<dbReference type="AlphaFoldDB" id="A0A840PK62"/>
<evidence type="ECO:0000256" key="1">
    <source>
        <dbReference type="SAM" id="Phobius"/>
    </source>
</evidence>
<proteinExistence type="predicted"/>
<dbReference type="EMBL" id="JACHGZ010000010">
    <property type="protein sequence ID" value="MBB5148805.1"/>
    <property type="molecule type" value="Genomic_DNA"/>
</dbReference>
<evidence type="ECO:0000313" key="3">
    <source>
        <dbReference type="Proteomes" id="UP000557217"/>
    </source>
</evidence>
<dbReference type="Proteomes" id="UP000557217">
    <property type="component" value="Unassembled WGS sequence"/>
</dbReference>
<keyword evidence="1" id="KW-0472">Membrane</keyword>
<keyword evidence="1" id="KW-1133">Transmembrane helix</keyword>
<sequence length="103" mass="11841">MWNEKGTSMLESLLTLMIIIVAISFIPFIFQLQHSLYNQSLELHASQVAYEAVIIAKNTGIFEGKKWIDNVEYAWYFQTDAVCVRFNNLDGVRYKCINGDGEL</sequence>
<organism evidence="2 3">
    <name type="scientific">Ureibacillus thermosphaericus</name>
    <dbReference type="NCBI Taxonomy" id="51173"/>
    <lineage>
        <taxon>Bacteria</taxon>
        <taxon>Bacillati</taxon>
        <taxon>Bacillota</taxon>
        <taxon>Bacilli</taxon>
        <taxon>Bacillales</taxon>
        <taxon>Caryophanaceae</taxon>
        <taxon>Ureibacillus</taxon>
    </lineage>
</organism>
<keyword evidence="3" id="KW-1185">Reference proteome</keyword>
<dbReference type="RefSeq" id="WP_016837721.1">
    <property type="nucleotide sequence ID" value="NZ_AP018335.1"/>
</dbReference>
<gene>
    <name evidence="2" type="ORF">HNR36_001191</name>
</gene>
<protein>
    <recommendedName>
        <fullName evidence="4">Competence protein ComG</fullName>
    </recommendedName>
</protein>
<keyword evidence="1" id="KW-0812">Transmembrane</keyword>
<evidence type="ECO:0000313" key="2">
    <source>
        <dbReference type="EMBL" id="MBB5148805.1"/>
    </source>
</evidence>